<keyword evidence="1" id="KW-0812">Transmembrane</keyword>
<dbReference type="EMBL" id="JAFNEN010000344">
    <property type="protein sequence ID" value="KAG8185164.1"/>
    <property type="molecule type" value="Genomic_DNA"/>
</dbReference>
<protein>
    <submittedName>
        <fullName evidence="2">Uncharacterized protein</fullName>
    </submittedName>
</protein>
<organism evidence="2 3">
    <name type="scientific">Oedothorax gibbosus</name>
    <dbReference type="NCBI Taxonomy" id="931172"/>
    <lineage>
        <taxon>Eukaryota</taxon>
        <taxon>Metazoa</taxon>
        <taxon>Ecdysozoa</taxon>
        <taxon>Arthropoda</taxon>
        <taxon>Chelicerata</taxon>
        <taxon>Arachnida</taxon>
        <taxon>Araneae</taxon>
        <taxon>Araneomorphae</taxon>
        <taxon>Entelegynae</taxon>
        <taxon>Araneoidea</taxon>
        <taxon>Linyphiidae</taxon>
        <taxon>Erigoninae</taxon>
        <taxon>Oedothorax</taxon>
    </lineage>
</organism>
<keyword evidence="3" id="KW-1185">Reference proteome</keyword>
<reference evidence="2 3" key="1">
    <citation type="journal article" date="2022" name="Nat. Ecol. Evol.">
        <title>A masculinizing supergene underlies an exaggerated male reproductive morph in a spider.</title>
        <authorList>
            <person name="Hendrickx F."/>
            <person name="De Corte Z."/>
            <person name="Sonet G."/>
            <person name="Van Belleghem S.M."/>
            <person name="Kostlbacher S."/>
            <person name="Vangestel C."/>
        </authorList>
    </citation>
    <scope>NUCLEOTIDE SEQUENCE [LARGE SCALE GENOMIC DNA]</scope>
    <source>
        <strain evidence="2">W744_W776</strain>
    </source>
</reference>
<dbReference type="Proteomes" id="UP000827092">
    <property type="component" value="Unassembled WGS sequence"/>
</dbReference>
<accession>A0AAV6ULJ7</accession>
<keyword evidence="1" id="KW-0472">Membrane</keyword>
<evidence type="ECO:0000313" key="3">
    <source>
        <dbReference type="Proteomes" id="UP000827092"/>
    </source>
</evidence>
<keyword evidence="1" id="KW-1133">Transmembrane helix</keyword>
<evidence type="ECO:0000256" key="1">
    <source>
        <dbReference type="SAM" id="Phobius"/>
    </source>
</evidence>
<sequence length="131" mass="14707">MKRFRTGKLGRLLTTTRTSTTSSTPAWQIILYMLAAGVVYFIYRTLLRMCCKVENGEPEKNSEVVTEETVPMSAVPAADYPKQMILIAFSRRVSEMLCEKENEDPENISGVMSEETVPMSVVAAADYPKQM</sequence>
<gene>
    <name evidence="2" type="ORF">JTE90_005143</name>
</gene>
<name>A0AAV6ULJ7_9ARAC</name>
<evidence type="ECO:0000313" key="2">
    <source>
        <dbReference type="EMBL" id="KAG8185164.1"/>
    </source>
</evidence>
<dbReference type="AlphaFoldDB" id="A0AAV6ULJ7"/>
<feature type="transmembrane region" description="Helical" evidence="1">
    <location>
        <begin position="26"/>
        <end position="43"/>
    </location>
</feature>
<proteinExistence type="predicted"/>
<comment type="caution">
    <text evidence="2">The sequence shown here is derived from an EMBL/GenBank/DDBJ whole genome shotgun (WGS) entry which is preliminary data.</text>
</comment>